<dbReference type="GO" id="GO:0016747">
    <property type="term" value="F:acyltransferase activity, transferring groups other than amino-acyl groups"/>
    <property type="evidence" value="ECO:0007669"/>
    <property type="project" value="InterPro"/>
</dbReference>
<evidence type="ECO:0000313" key="3">
    <source>
        <dbReference type="Proteomes" id="UP000030129"/>
    </source>
</evidence>
<dbReference type="RefSeq" id="WP_035131110.1">
    <property type="nucleotide sequence ID" value="NZ_JRLV01000003.1"/>
</dbReference>
<comment type="caution">
    <text evidence="2">The sequence shown here is derived from an EMBL/GenBank/DDBJ whole genome shotgun (WGS) entry which is preliminary data.</text>
</comment>
<dbReference type="PANTHER" id="PTHR43072">
    <property type="entry name" value="N-ACETYLTRANSFERASE"/>
    <property type="match status" value="1"/>
</dbReference>
<dbReference type="AlphaFoldDB" id="A0A0A2LW92"/>
<accession>A0A0A2LW92</accession>
<organism evidence="2 3">
    <name type="scientific">Flavobacterium beibuense F44-8</name>
    <dbReference type="NCBI Taxonomy" id="1406840"/>
    <lineage>
        <taxon>Bacteria</taxon>
        <taxon>Pseudomonadati</taxon>
        <taxon>Bacteroidota</taxon>
        <taxon>Flavobacteriia</taxon>
        <taxon>Flavobacteriales</taxon>
        <taxon>Flavobacteriaceae</taxon>
        <taxon>Flavobacterium</taxon>
    </lineage>
</organism>
<name>A0A0A2LW92_9FLAO</name>
<dbReference type="Gene3D" id="3.40.630.30">
    <property type="match status" value="1"/>
</dbReference>
<evidence type="ECO:0000313" key="2">
    <source>
        <dbReference type="EMBL" id="KGO83596.1"/>
    </source>
</evidence>
<evidence type="ECO:0000259" key="1">
    <source>
        <dbReference type="PROSITE" id="PS51186"/>
    </source>
</evidence>
<sequence>MDNLYSKHKIPSGEVIIIRKGNRQDAQKLIDLKKSYIKGTTSIPMYEDEYRNTIKEEAEWIERYNNQDNSLLLLAEYENEIIGNIDLTGNQRRKLYHTGMIGMGIHNKWQNKKIGSVLMENTIEWTKASPLEIVWLEVYASNTAGIKLYEKFGFEYCGLIKDFFREGKPIDKITMVKYI</sequence>
<dbReference type="Pfam" id="PF00583">
    <property type="entry name" value="Acetyltransf_1"/>
    <property type="match status" value="1"/>
</dbReference>
<dbReference type="InterPro" id="IPR016181">
    <property type="entry name" value="Acyl_CoA_acyltransferase"/>
</dbReference>
<proteinExistence type="predicted"/>
<dbReference type="CDD" id="cd04301">
    <property type="entry name" value="NAT_SF"/>
    <property type="match status" value="1"/>
</dbReference>
<dbReference type="InterPro" id="IPR000182">
    <property type="entry name" value="GNAT_dom"/>
</dbReference>
<dbReference type="STRING" id="1406840.Q763_03255"/>
<dbReference type="PROSITE" id="PS51186">
    <property type="entry name" value="GNAT"/>
    <property type="match status" value="1"/>
</dbReference>
<reference evidence="2 3" key="1">
    <citation type="submission" date="2013-09" db="EMBL/GenBank/DDBJ databases">
        <authorList>
            <person name="Zeng Z."/>
            <person name="Chen C."/>
        </authorList>
    </citation>
    <scope>NUCLEOTIDE SEQUENCE [LARGE SCALE GENOMIC DNA]</scope>
    <source>
        <strain evidence="2 3">F44-8</strain>
    </source>
</reference>
<dbReference type="EMBL" id="JRLV01000003">
    <property type="protein sequence ID" value="KGO83596.1"/>
    <property type="molecule type" value="Genomic_DNA"/>
</dbReference>
<feature type="domain" description="N-acetyltransferase" evidence="1">
    <location>
        <begin position="16"/>
        <end position="179"/>
    </location>
</feature>
<gene>
    <name evidence="2" type="ORF">Q763_03255</name>
</gene>
<dbReference type="eggNOG" id="COG1247">
    <property type="taxonomic scope" value="Bacteria"/>
</dbReference>
<protein>
    <recommendedName>
        <fullName evidence="1">N-acetyltransferase domain-containing protein</fullName>
    </recommendedName>
</protein>
<dbReference type="Proteomes" id="UP000030129">
    <property type="component" value="Unassembled WGS sequence"/>
</dbReference>
<keyword evidence="3" id="KW-1185">Reference proteome</keyword>
<dbReference type="SUPFAM" id="SSF55729">
    <property type="entry name" value="Acyl-CoA N-acyltransferases (Nat)"/>
    <property type="match status" value="1"/>
</dbReference>